<keyword evidence="4 7" id="KW-0812">Transmembrane</keyword>
<feature type="transmembrane region" description="Helical" evidence="7">
    <location>
        <begin position="220"/>
        <end position="237"/>
    </location>
</feature>
<evidence type="ECO:0000313" key="11">
    <source>
        <dbReference type="Proteomes" id="UP000721236"/>
    </source>
</evidence>
<keyword evidence="11" id="KW-1185">Reference proteome</keyword>
<feature type="transmembrane region" description="Helical" evidence="7">
    <location>
        <begin position="53"/>
        <end position="73"/>
    </location>
</feature>
<keyword evidence="3" id="KW-1003">Cell membrane</keyword>
<evidence type="ECO:0000259" key="8">
    <source>
        <dbReference type="Pfam" id="PF04039"/>
    </source>
</evidence>
<keyword evidence="6 7" id="KW-0472">Membrane</keyword>
<dbReference type="EMBL" id="CAJZAH010000002">
    <property type="protein sequence ID" value="CAG9171406.1"/>
    <property type="molecule type" value="Genomic_DNA"/>
</dbReference>
<dbReference type="Proteomes" id="UP000721236">
    <property type="component" value="Unassembled WGS sequence"/>
</dbReference>
<accession>A0ABM8WV69</accession>
<feature type="transmembrane region" description="Helical" evidence="7">
    <location>
        <begin position="279"/>
        <end position="304"/>
    </location>
</feature>
<dbReference type="InterPro" id="IPR025383">
    <property type="entry name" value="MrpA_C/MbhD"/>
</dbReference>
<feature type="domain" description="Na+/H+ antiporter MnhB subunit-related protein" evidence="8">
    <location>
        <begin position="188"/>
        <end position="298"/>
    </location>
</feature>
<dbReference type="RefSeq" id="WP_224041055.1">
    <property type="nucleotide sequence ID" value="NZ_CAJZAH010000002.1"/>
</dbReference>
<dbReference type="InterPro" id="IPR007182">
    <property type="entry name" value="MnhB"/>
</dbReference>
<feature type="transmembrane region" description="Helical" evidence="7">
    <location>
        <begin position="94"/>
        <end position="113"/>
    </location>
</feature>
<dbReference type="PANTHER" id="PTHR33932:SF4">
    <property type="entry name" value="NA(+)_H(+) ANTIPORTER SUBUNIT B"/>
    <property type="match status" value="1"/>
</dbReference>
<dbReference type="InterPro" id="IPR050622">
    <property type="entry name" value="CPA3_antiporter_subunitB"/>
</dbReference>
<name>A0ABM8WV69_9BURK</name>
<proteinExistence type="inferred from homology"/>
<comment type="subcellular location">
    <subcellularLocation>
        <location evidence="1">Cell membrane</location>
        <topology evidence="1">Multi-pass membrane protein</topology>
    </subcellularLocation>
</comment>
<organism evidence="10 11">
    <name type="scientific">Cupriavidus respiraculi</name>
    <dbReference type="NCBI Taxonomy" id="195930"/>
    <lineage>
        <taxon>Bacteria</taxon>
        <taxon>Pseudomonadati</taxon>
        <taxon>Pseudomonadota</taxon>
        <taxon>Betaproteobacteria</taxon>
        <taxon>Burkholderiales</taxon>
        <taxon>Burkholderiaceae</taxon>
        <taxon>Cupriavidus</taxon>
    </lineage>
</organism>
<keyword evidence="5 7" id="KW-1133">Transmembrane helix</keyword>
<feature type="domain" description="MrpA C-terminal/MbhD" evidence="9">
    <location>
        <begin position="11"/>
        <end position="75"/>
    </location>
</feature>
<evidence type="ECO:0000256" key="7">
    <source>
        <dbReference type="SAM" id="Phobius"/>
    </source>
</evidence>
<evidence type="ECO:0000313" key="10">
    <source>
        <dbReference type="EMBL" id="CAG9171406.1"/>
    </source>
</evidence>
<evidence type="ECO:0000256" key="4">
    <source>
        <dbReference type="ARBA" id="ARBA00022692"/>
    </source>
</evidence>
<comment type="similarity">
    <text evidence="2">Belongs to the CPA3 antiporters (TC 2.A.63) subunit B family.</text>
</comment>
<dbReference type="PANTHER" id="PTHR33932">
    <property type="entry name" value="NA(+)/H(+) ANTIPORTER SUBUNIT B"/>
    <property type="match status" value="1"/>
</dbReference>
<evidence type="ECO:0000256" key="1">
    <source>
        <dbReference type="ARBA" id="ARBA00004651"/>
    </source>
</evidence>
<feature type="transmembrane region" description="Helical" evidence="7">
    <location>
        <begin position="249"/>
        <end position="273"/>
    </location>
</feature>
<evidence type="ECO:0000256" key="6">
    <source>
        <dbReference type="ARBA" id="ARBA00023136"/>
    </source>
</evidence>
<dbReference type="Pfam" id="PF04039">
    <property type="entry name" value="MnhB"/>
    <property type="match status" value="1"/>
</dbReference>
<feature type="transmembrane region" description="Helical" evidence="7">
    <location>
        <begin position="150"/>
        <end position="167"/>
    </location>
</feature>
<comment type="caution">
    <text evidence="10">The sequence shown here is derived from an EMBL/GenBank/DDBJ whole genome shotgun (WGS) entry which is preliminary data.</text>
</comment>
<reference evidence="10 11" key="1">
    <citation type="submission" date="2021-08" db="EMBL/GenBank/DDBJ databases">
        <authorList>
            <person name="Peeters C."/>
        </authorList>
    </citation>
    <scope>NUCLEOTIDE SEQUENCE [LARGE SCALE GENOMIC DNA]</scope>
    <source>
        <strain evidence="10 11">LMG 21510</strain>
    </source>
</reference>
<sequence>MHELLDGLLVLIVLALALGSVVTGGLSTAVACFVSYGLLLAFVWLRVQAVDVAMTEAAIGAGLTGALLIGAAARLGGGAEPAGTTRTARTRRALAALAAAAIALPLAACLLLLPEPAPTLAPQVAQAMPALEVGNPITAVLLGFRSADTLLEAIVLLIALIGVWSLGPDRFWGGRPGLAAAPDPEGMLAWLARVLVPVGVLVALYLLWAGADHPGGKFQAATVLAAMWLLVMMSGLADAPAIGGRWLRIGVVVGPAVFLLLGAAGAALAGAFLDYPPGWAKVWIVAIEFALLPSLAITLALVFAGPAQRQGRP</sequence>
<protein>
    <recommendedName>
        <fullName evidence="12">DUF4040 domain-containing protein</fullName>
    </recommendedName>
</protein>
<evidence type="ECO:0000259" key="9">
    <source>
        <dbReference type="Pfam" id="PF13244"/>
    </source>
</evidence>
<evidence type="ECO:0000256" key="5">
    <source>
        <dbReference type="ARBA" id="ARBA00022989"/>
    </source>
</evidence>
<evidence type="ECO:0000256" key="3">
    <source>
        <dbReference type="ARBA" id="ARBA00022475"/>
    </source>
</evidence>
<gene>
    <name evidence="10" type="ORF">LMG21510_01645</name>
</gene>
<evidence type="ECO:0000256" key="2">
    <source>
        <dbReference type="ARBA" id="ARBA00009425"/>
    </source>
</evidence>
<dbReference type="Pfam" id="PF13244">
    <property type="entry name" value="MbhD"/>
    <property type="match status" value="1"/>
</dbReference>
<evidence type="ECO:0008006" key="12">
    <source>
        <dbReference type="Google" id="ProtNLM"/>
    </source>
</evidence>
<feature type="transmembrane region" description="Helical" evidence="7">
    <location>
        <begin position="188"/>
        <end position="208"/>
    </location>
</feature>